<dbReference type="Gene3D" id="2.40.110.10">
    <property type="entry name" value="Butyryl-CoA Dehydrogenase, subunit A, domain 2"/>
    <property type="match status" value="1"/>
</dbReference>
<dbReference type="OrthoDB" id="8677713at2"/>
<evidence type="ECO:0000256" key="5">
    <source>
        <dbReference type="ARBA" id="ARBA00023002"/>
    </source>
</evidence>
<dbReference type="Gene3D" id="1.20.140.10">
    <property type="entry name" value="Butyryl-CoA Dehydrogenase, subunit A, domain 3"/>
    <property type="match status" value="1"/>
</dbReference>
<dbReference type="InterPro" id="IPR036250">
    <property type="entry name" value="AcylCo_DH-like_C"/>
</dbReference>
<evidence type="ECO:0000256" key="1">
    <source>
        <dbReference type="ARBA" id="ARBA00001974"/>
    </source>
</evidence>
<dbReference type="InterPro" id="IPR009075">
    <property type="entry name" value="AcylCo_DH/oxidase_C"/>
</dbReference>
<keyword evidence="4" id="KW-0274">FAD</keyword>
<evidence type="ECO:0000256" key="4">
    <source>
        <dbReference type="ARBA" id="ARBA00022827"/>
    </source>
</evidence>
<dbReference type="AlphaFoldDB" id="A0A1E3RSQ2"/>
<gene>
    <name evidence="8" type="ORF">BHQ17_15410</name>
</gene>
<feature type="domain" description="Acyl-CoA dehydrogenase/oxidase C-terminal" evidence="6">
    <location>
        <begin position="219"/>
        <end position="351"/>
    </location>
</feature>
<dbReference type="GO" id="GO:0003995">
    <property type="term" value="F:acyl-CoA dehydrogenase activity"/>
    <property type="evidence" value="ECO:0007669"/>
    <property type="project" value="TreeGrafter"/>
</dbReference>
<accession>A0A1E3RSQ2</accession>
<comment type="similarity">
    <text evidence="2">Belongs to the acyl-CoA dehydrogenase family.</text>
</comment>
<feature type="domain" description="Acyl-CoA dehydrogenase/oxidase N-terminal" evidence="7">
    <location>
        <begin position="6"/>
        <end position="114"/>
    </location>
</feature>
<dbReference type="InterPro" id="IPR009100">
    <property type="entry name" value="AcylCoA_DH/oxidase_NM_dom_sf"/>
</dbReference>
<dbReference type="InterPro" id="IPR046373">
    <property type="entry name" value="Acyl-CoA_Oxase/DH_mid-dom_sf"/>
</dbReference>
<dbReference type="InterPro" id="IPR037069">
    <property type="entry name" value="AcylCoA_DH/ox_N_sf"/>
</dbReference>
<dbReference type="Pfam" id="PF02771">
    <property type="entry name" value="Acyl-CoA_dh_N"/>
    <property type="match status" value="1"/>
</dbReference>
<keyword evidence="5" id="KW-0560">Oxidoreductase</keyword>
<evidence type="ECO:0000313" key="8">
    <source>
        <dbReference type="EMBL" id="ODQ92888.1"/>
    </source>
</evidence>
<dbReference type="PANTHER" id="PTHR43884">
    <property type="entry name" value="ACYL-COA DEHYDROGENASE"/>
    <property type="match status" value="1"/>
</dbReference>
<dbReference type="InterPro" id="IPR013786">
    <property type="entry name" value="AcylCoA_DH/ox_N"/>
</dbReference>
<evidence type="ECO:0000256" key="3">
    <source>
        <dbReference type="ARBA" id="ARBA00022630"/>
    </source>
</evidence>
<dbReference type="PANTHER" id="PTHR43884:SF20">
    <property type="entry name" value="ACYL-COA DEHYDROGENASE FADE28"/>
    <property type="match status" value="1"/>
</dbReference>
<evidence type="ECO:0000259" key="6">
    <source>
        <dbReference type="Pfam" id="PF00441"/>
    </source>
</evidence>
<comment type="cofactor">
    <cofactor evidence="1">
        <name>FAD</name>
        <dbReference type="ChEBI" id="CHEBI:57692"/>
    </cofactor>
</comment>
<keyword evidence="3" id="KW-0285">Flavoprotein</keyword>
<evidence type="ECO:0000313" key="9">
    <source>
        <dbReference type="Proteomes" id="UP000094243"/>
    </source>
</evidence>
<dbReference type="SUPFAM" id="SSF56645">
    <property type="entry name" value="Acyl-CoA dehydrogenase NM domain-like"/>
    <property type="match status" value="1"/>
</dbReference>
<dbReference type="Proteomes" id="UP000094243">
    <property type="component" value="Unassembled WGS sequence"/>
</dbReference>
<evidence type="ECO:0008006" key="10">
    <source>
        <dbReference type="Google" id="ProtNLM"/>
    </source>
</evidence>
<organism evidence="8 9">
    <name type="scientific">Mycolicibacterium holsaticum</name>
    <dbReference type="NCBI Taxonomy" id="152142"/>
    <lineage>
        <taxon>Bacteria</taxon>
        <taxon>Bacillati</taxon>
        <taxon>Actinomycetota</taxon>
        <taxon>Actinomycetes</taxon>
        <taxon>Mycobacteriales</taxon>
        <taxon>Mycobacteriaceae</taxon>
        <taxon>Mycolicibacterium</taxon>
    </lineage>
</organism>
<dbReference type="RefSeq" id="WP_069406038.1">
    <property type="nucleotide sequence ID" value="NZ_MIGZ01000087.1"/>
</dbReference>
<comment type="caution">
    <text evidence="8">The sequence shown here is derived from an EMBL/GenBank/DDBJ whole genome shotgun (WGS) entry which is preliminary data.</text>
</comment>
<name>A0A1E3RSQ2_9MYCO</name>
<proteinExistence type="inferred from homology"/>
<keyword evidence="9" id="KW-1185">Reference proteome</keyword>
<dbReference type="Pfam" id="PF00441">
    <property type="entry name" value="Acyl-CoA_dh_1"/>
    <property type="match status" value="1"/>
</dbReference>
<evidence type="ECO:0000259" key="7">
    <source>
        <dbReference type="Pfam" id="PF02771"/>
    </source>
</evidence>
<protein>
    <recommendedName>
        <fullName evidence="10">Acyl-CoA dehydrogenase</fullName>
    </recommendedName>
</protein>
<dbReference type="EMBL" id="MIGZ01000087">
    <property type="protein sequence ID" value="ODQ92888.1"/>
    <property type="molecule type" value="Genomic_DNA"/>
</dbReference>
<dbReference type="SUPFAM" id="SSF47203">
    <property type="entry name" value="Acyl-CoA dehydrogenase C-terminal domain-like"/>
    <property type="match status" value="1"/>
</dbReference>
<dbReference type="Gene3D" id="1.10.540.10">
    <property type="entry name" value="Acyl-CoA dehydrogenase/oxidase, N-terminal domain"/>
    <property type="match status" value="1"/>
</dbReference>
<evidence type="ECO:0000256" key="2">
    <source>
        <dbReference type="ARBA" id="ARBA00009347"/>
    </source>
</evidence>
<reference evidence="9" key="1">
    <citation type="submission" date="2016-09" db="EMBL/GenBank/DDBJ databases">
        <authorList>
            <person name="Greninger A.L."/>
            <person name="Jerome K.R."/>
            <person name="Mcnair B."/>
            <person name="Wallis C."/>
            <person name="Fang F."/>
        </authorList>
    </citation>
    <scope>NUCLEOTIDE SEQUENCE [LARGE SCALE GENOMIC DNA]</scope>
    <source>
        <strain evidence="9">M7</strain>
    </source>
</reference>
<dbReference type="GO" id="GO:0050660">
    <property type="term" value="F:flavin adenine dinucleotide binding"/>
    <property type="evidence" value="ECO:0007669"/>
    <property type="project" value="InterPro"/>
</dbReference>
<sequence>MKFEFTAEHDALRTLVADLCRDQGRPRALYDTDSRLDQGLWSALSAAGLLGVGLAEADGGGGAGPVEQVLVAEELGRAVGAVPFSEHTAAAETIALLGSAEQRERILGPLARGETVAGIVVGADHHLAAVHPRRDGARWRLDGRIPLIPNGSAATLLVLPALVDDQMRWFVTDAADVVALPTVDRTRPAAAAELNGADAELLSADGPNPRPGQLLLALAAAEAAGAAAEALDMTSRYTVERHQFGLPIGTFQAVKHRLADMLVGVENSRSAVYGAAWALAENADADRAVALAQAVATDHAVSVVGDAVQLHGGIGVTWECDLHLYLRRTKALQHTYGSPSLHRRRIAASLLE</sequence>